<dbReference type="Pfam" id="PF13424">
    <property type="entry name" value="TPR_12"/>
    <property type="match status" value="1"/>
</dbReference>
<name>X1RTA1_9ZZZZ</name>
<feature type="domain" description="MalT-like winged helix" evidence="1">
    <location>
        <begin position="158"/>
        <end position="240"/>
    </location>
</feature>
<dbReference type="SMART" id="SM00028">
    <property type="entry name" value="TPR"/>
    <property type="match status" value="3"/>
</dbReference>
<protein>
    <recommendedName>
        <fullName evidence="1">MalT-like winged helix domain-containing protein</fullName>
    </recommendedName>
</protein>
<evidence type="ECO:0000259" key="1">
    <source>
        <dbReference type="Pfam" id="PF25873"/>
    </source>
</evidence>
<dbReference type="Gene3D" id="1.25.40.10">
    <property type="entry name" value="Tetratricopeptide repeat domain"/>
    <property type="match status" value="1"/>
</dbReference>
<organism evidence="2">
    <name type="scientific">marine sediment metagenome</name>
    <dbReference type="NCBI Taxonomy" id="412755"/>
    <lineage>
        <taxon>unclassified sequences</taxon>
        <taxon>metagenomes</taxon>
        <taxon>ecological metagenomes</taxon>
    </lineage>
</organism>
<dbReference type="InterPro" id="IPR019734">
    <property type="entry name" value="TPR_rpt"/>
</dbReference>
<feature type="non-terminal residue" evidence="2">
    <location>
        <position position="456"/>
    </location>
</feature>
<dbReference type="InterPro" id="IPR011990">
    <property type="entry name" value="TPR-like_helical_dom_sf"/>
</dbReference>
<reference evidence="2" key="1">
    <citation type="journal article" date="2014" name="Front. Microbiol.">
        <title>High frequency of phylogenetically diverse reductive dehalogenase-homologous genes in deep subseafloor sedimentary metagenomes.</title>
        <authorList>
            <person name="Kawai M."/>
            <person name="Futagami T."/>
            <person name="Toyoda A."/>
            <person name="Takaki Y."/>
            <person name="Nishi S."/>
            <person name="Hori S."/>
            <person name="Arai W."/>
            <person name="Tsubouchi T."/>
            <person name="Morono Y."/>
            <person name="Uchiyama I."/>
            <person name="Ito T."/>
            <person name="Fujiyama A."/>
            <person name="Inagaki F."/>
            <person name="Takami H."/>
        </authorList>
    </citation>
    <scope>NUCLEOTIDE SEQUENCE</scope>
    <source>
        <strain evidence="2">Expedition CK06-06</strain>
    </source>
</reference>
<dbReference type="EMBL" id="BARW01002012">
    <property type="protein sequence ID" value="GAI66430.1"/>
    <property type="molecule type" value="Genomic_DNA"/>
</dbReference>
<comment type="caution">
    <text evidence="2">The sequence shown here is derived from an EMBL/GenBank/DDBJ whole genome shotgun (WGS) entry which is preliminary data.</text>
</comment>
<accession>X1RTA1</accession>
<evidence type="ECO:0000313" key="2">
    <source>
        <dbReference type="EMBL" id="GAI66430.1"/>
    </source>
</evidence>
<gene>
    <name evidence="2" type="ORF">S12H4_05910</name>
</gene>
<feature type="non-terminal residue" evidence="2">
    <location>
        <position position="1"/>
    </location>
</feature>
<dbReference type="InterPro" id="IPR059106">
    <property type="entry name" value="WHD_MalT"/>
</dbReference>
<dbReference type="SUPFAM" id="SSF48452">
    <property type="entry name" value="TPR-like"/>
    <property type="match status" value="1"/>
</dbReference>
<dbReference type="AlphaFoldDB" id="X1RTA1"/>
<dbReference type="Pfam" id="PF25873">
    <property type="entry name" value="WHD_MalT"/>
    <property type="match status" value="1"/>
</dbReference>
<proteinExistence type="predicted"/>
<sequence length="456" mass="52278">TNDVTKEALYLIGTLTGEMYATVPDYFIFVLEDLHFVENSEATSTLLNLFIERIPDNCHIIISSRTHVKLPAISKLTMQQEVASLNTSQLSFTPEEVKELLATQYELHLSDEEANRLAKDAEGWILGIVFRGQRLQGDKLPRAPLVLSQDDVFRYLASEVFERQPPEIRDFLLASSTLDIVEPEICDRLLGLANSRELLHQIERRNLFTQCIDGEKAWYRYHHLFREFLQAKLLEENPEQFALLHCNVASLFEQDQRWNDAITHFLTARRYDEASRVVKIIGEDFHNSGKWATVSKWIGALPRDMRLSDPDLVLLHAQSLIHLGKVDEAVRILTDLLCQVASDEDWLYRAKALSWRSAAFRLTGYFAEAKSDIETAIRLLEQHGGPVDILGDAYRRLGTIYAEQGRFTLALGHMQRALKHYSFVFDVGRMAAVHDSLGTMYKRLGDLTKANMHFQR</sequence>